<dbReference type="GO" id="GO:0019905">
    <property type="term" value="F:syntaxin binding"/>
    <property type="evidence" value="ECO:0000318"/>
    <property type="project" value="GO_Central"/>
</dbReference>
<dbReference type="GO" id="GO:0006886">
    <property type="term" value="P:intracellular protein transport"/>
    <property type="evidence" value="ECO:0000318"/>
    <property type="project" value="GO_Central"/>
</dbReference>
<dbReference type="InterPro" id="IPR027482">
    <property type="entry name" value="Sec1-like_dom2"/>
</dbReference>
<dbReference type="InterPro" id="IPR036045">
    <property type="entry name" value="Sec1-like_sf"/>
</dbReference>
<dbReference type="SUPFAM" id="SSF56815">
    <property type="entry name" value="Sec1/munc18-like (SM) proteins"/>
    <property type="match status" value="1"/>
</dbReference>
<dbReference type="Proteomes" id="UP000000591">
    <property type="component" value="Chromosome VII"/>
</dbReference>
<keyword evidence="4" id="KW-1185">Reference proteome</keyword>
<reference evidence="4" key="2">
    <citation type="journal article" date="2013" name="G3 (Bethesda)">
        <title>Genomes of Ashbya fungi isolated from insects reveal four mating-type loci, numerous translocations, lack of transposons, and distinct gene duplications.</title>
        <authorList>
            <person name="Dietrich F.S."/>
            <person name="Voegeli S."/>
            <person name="Kuo S."/>
            <person name="Philippsen P."/>
        </authorList>
    </citation>
    <scope>GENOME REANNOTATION</scope>
    <source>
        <strain evidence="4">ATCC 10895 / CBS 109.51 / FGSC 9923 / NRRL Y-1056</strain>
    </source>
</reference>
<evidence type="ECO:0000313" key="3">
    <source>
        <dbReference type="EMBL" id="AAS54329.1"/>
    </source>
</evidence>
<dbReference type="GO" id="GO:0005886">
    <property type="term" value="C:plasma membrane"/>
    <property type="evidence" value="ECO:0000318"/>
    <property type="project" value="GO_Central"/>
</dbReference>
<comment type="similarity">
    <text evidence="1">Belongs to the STXBP/unc-18/SEC1 family.</text>
</comment>
<dbReference type="InterPro" id="IPR043127">
    <property type="entry name" value="Sec-1-like_dom3a"/>
</dbReference>
<dbReference type="Gene3D" id="1.25.40.60">
    <property type="match status" value="1"/>
</dbReference>
<dbReference type="KEGG" id="ago:AGOS_AGL162C"/>
<dbReference type="EMBL" id="AE016820">
    <property type="protein sequence ID" value="AAS54329.1"/>
    <property type="molecule type" value="Genomic_DNA"/>
</dbReference>
<dbReference type="Gene3D" id="3.90.830.10">
    <property type="entry name" value="Syntaxin Binding Protein 1, Chain A, domain 2"/>
    <property type="match status" value="1"/>
</dbReference>
<dbReference type="GeneID" id="4622798"/>
<reference evidence="3 4" key="1">
    <citation type="journal article" date="2004" name="Science">
        <title>The Ashbya gossypii genome as a tool for mapping the ancient Saccharomyces cerevisiae genome.</title>
        <authorList>
            <person name="Dietrich F.S."/>
            <person name="Voegeli S."/>
            <person name="Brachat S."/>
            <person name="Lerch A."/>
            <person name="Gates K."/>
            <person name="Steiner S."/>
            <person name="Mohr C."/>
            <person name="Pohlmann R."/>
            <person name="Luedi P."/>
            <person name="Choi S."/>
            <person name="Wing R.A."/>
            <person name="Flavier A."/>
            <person name="Gaffney T.D."/>
            <person name="Philippsen P."/>
        </authorList>
    </citation>
    <scope>NUCLEOTIDE SEQUENCE [LARGE SCALE GENOMIC DNA]</scope>
    <source>
        <strain evidence="4">ATCC 10895 / CBS 109.51 / FGSC 9923 / NRRL Y-1056</strain>
    </source>
</reference>
<dbReference type="GO" id="GO:0006904">
    <property type="term" value="P:vesicle docking involved in exocytosis"/>
    <property type="evidence" value="ECO:0000318"/>
    <property type="project" value="GO_Central"/>
</dbReference>
<gene>
    <name evidence="3" type="ORF">AGOS_AGL162C</name>
</gene>
<dbReference type="FunCoup" id="Q750V1">
    <property type="interactions" value="872"/>
</dbReference>
<dbReference type="STRING" id="284811.Q750V1"/>
<dbReference type="GO" id="GO:0016192">
    <property type="term" value="P:vesicle-mediated transport"/>
    <property type="evidence" value="ECO:0000318"/>
    <property type="project" value="GO_Central"/>
</dbReference>
<feature type="region of interest" description="Disordered" evidence="2">
    <location>
        <begin position="630"/>
        <end position="704"/>
    </location>
</feature>
<dbReference type="Gene3D" id="3.40.50.2060">
    <property type="match status" value="1"/>
</dbReference>
<feature type="compositionally biased region" description="Basic and acidic residues" evidence="2">
    <location>
        <begin position="630"/>
        <end position="639"/>
    </location>
</feature>
<protein>
    <submittedName>
        <fullName evidence="3">AGL162Cp</fullName>
    </submittedName>
</protein>
<dbReference type="AlphaFoldDB" id="Q750V1"/>
<dbReference type="PANTHER" id="PTHR11679">
    <property type="entry name" value="VESICLE PROTEIN SORTING-ASSOCIATED"/>
    <property type="match status" value="1"/>
</dbReference>
<evidence type="ECO:0000256" key="1">
    <source>
        <dbReference type="ARBA" id="ARBA00009884"/>
    </source>
</evidence>
<dbReference type="OMA" id="PFTRPHT"/>
<dbReference type="PIRSF" id="PIRSF005715">
    <property type="entry name" value="VPS45_Sec1"/>
    <property type="match status" value="1"/>
</dbReference>
<dbReference type="Pfam" id="PF00995">
    <property type="entry name" value="Sec1"/>
    <property type="match status" value="1"/>
</dbReference>
<feature type="compositionally biased region" description="Basic residues" evidence="2">
    <location>
        <begin position="692"/>
        <end position="704"/>
    </location>
</feature>
<dbReference type="HOGENOM" id="CLU_009210_1_0_1"/>
<evidence type="ECO:0000256" key="2">
    <source>
        <dbReference type="SAM" id="MobiDB-lite"/>
    </source>
</evidence>
<organism evidence="3 4">
    <name type="scientific">Eremothecium gossypii (strain ATCC 10895 / CBS 109.51 / FGSC 9923 / NRRL Y-1056)</name>
    <name type="common">Yeast</name>
    <name type="synonym">Ashbya gossypii</name>
    <dbReference type="NCBI Taxonomy" id="284811"/>
    <lineage>
        <taxon>Eukaryota</taxon>
        <taxon>Fungi</taxon>
        <taxon>Dikarya</taxon>
        <taxon>Ascomycota</taxon>
        <taxon>Saccharomycotina</taxon>
        <taxon>Saccharomycetes</taxon>
        <taxon>Saccharomycetales</taxon>
        <taxon>Saccharomycetaceae</taxon>
        <taxon>Eremothecium</taxon>
    </lineage>
</organism>
<dbReference type="InterPro" id="IPR001619">
    <property type="entry name" value="Sec1-like"/>
</dbReference>
<name>Q750V1_EREGS</name>
<accession>Q750V1</accession>
<dbReference type="RefSeq" id="NP_986505.1">
    <property type="nucleotide sequence ID" value="NM_211567.1"/>
</dbReference>
<dbReference type="InterPro" id="IPR043154">
    <property type="entry name" value="Sec-1-like_dom1"/>
</dbReference>
<dbReference type="eggNOG" id="KOG1300">
    <property type="taxonomic scope" value="Eukaryota"/>
</dbReference>
<dbReference type="Gene3D" id="3.40.50.1910">
    <property type="match status" value="1"/>
</dbReference>
<evidence type="ECO:0000313" key="4">
    <source>
        <dbReference type="Proteomes" id="UP000000591"/>
    </source>
</evidence>
<dbReference type="InParanoid" id="Q750V1"/>
<dbReference type="OrthoDB" id="2228at2759"/>
<sequence>MSDLIELQKNYVVSFLNSIETEHGIKFLVVDRVVDRLLECLFAERSELLKYVTAVDIIDSETRSGQASVDVVYMVSPTRYNINCIDADFSNVPPKYRRHHIRFLPGLDQGLAQYLHSRRNLSQFMVSLAEIKCGFYPREQQYFETIGIDQPLQVFFNAQCTDLIERNIRRTVHSLLNICIVTGEYPIVRYSEPNPEVSALSRPTLLAKKLAVEFQYELDNYARQHEDFPPANSRPRSIFIIASRALDLFSPLVHDFTYQSMAYDLVNEVNMTTDVFSYEAENEMGEREQKTSKLADLVDPDWLELKHQHIADASEYLNSKINEMIAKNPLLVDRSKVKTTTDLLSVVAHLKDFDEERRRITVHKTLIDQCLETSKQRNLVEASEVEQALCSFGLDIDGNKVKNFTDEFVNMLASTNASTTDKVRYIIEYALFRGGLIEPDLVKLLAFIGIEPNHKFYKHFMQLFKNFDFMGFQLIKPHVKDPPFKKEWAHSTLTNDPNIYQTSRFVPAVGNALSSVITNPLLLSEDSFPYVKDKPIELLDPGLQSSLQATTSVASLKNPRHKAAWAKTNSQSKIPKQRFFYYILGGITHVELKAASTQSHMKNKDVFIGSDSILTPLQFMQGVEKLSESRDHLRLKDDSTEPVEPPSFLFRRAPKSSPVNQPQRHHLPEQPRPQTSAVCSAPTPLEDAKEKDKRRHKFTKFLRK</sequence>
<proteinExistence type="inferred from homology"/>